<reference evidence="2 3" key="1">
    <citation type="submission" date="2019-03" db="EMBL/GenBank/DDBJ databases">
        <title>First draft genome of Liparis tanakae, snailfish: a comprehensive survey of snailfish specific genes.</title>
        <authorList>
            <person name="Kim W."/>
            <person name="Song I."/>
            <person name="Jeong J.-H."/>
            <person name="Kim D."/>
            <person name="Kim S."/>
            <person name="Ryu S."/>
            <person name="Song J.Y."/>
            <person name="Lee S.K."/>
        </authorList>
    </citation>
    <scope>NUCLEOTIDE SEQUENCE [LARGE SCALE GENOMIC DNA]</scope>
    <source>
        <tissue evidence="2">Muscle</tissue>
    </source>
</reference>
<dbReference type="GO" id="GO:0005737">
    <property type="term" value="C:cytoplasm"/>
    <property type="evidence" value="ECO:0007669"/>
    <property type="project" value="TreeGrafter"/>
</dbReference>
<dbReference type="PANTHER" id="PTHR12894:SF49">
    <property type="entry name" value="VAM6_VPS39-LIKE PROTEIN"/>
    <property type="match status" value="1"/>
</dbReference>
<dbReference type="GO" id="GO:0016020">
    <property type="term" value="C:membrane"/>
    <property type="evidence" value="ECO:0007669"/>
    <property type="project" value="TreeGrafter"/>
</dbReference>
<protein>
    <submittedName>
        <fullName evidence="2">Vam6/Vps39-like protein</fullName>
    </submittedName>
</protein>
<dbReference type="GO" id="GO:0006886">
    <property type="term" value="P:intracellular protein transport"/>
    <property type="evidence" value="ECO:0007669"/>
    <property type="project" value="UniProtKB-UniRule"/>
</dbReference>
<dbReference type="Proteomes" id="UP000314294">
    <property type="component" value="Unassembled WGS sequence"/>
</dbReference>
<keyword evidence="3" id="KW-1185">Reference proteome</keyword>
<dbReference type="PROSITE" id="PS50236">
    <property type="entry name" value="CHCR"/>
    <property type="match status" value="1"/>
</dbReference>
<dbReference type="OrthoDB" id="8744695at2759"/>
<sequence length="128" mass="14756">MQTAHANNDSAPPTWHIEYAPMSPERRHADTGRSRQIFTEDLTEVETLPRDKALNFLKEGFKELAIPYLEHIIYVWDDKVPEFHNVLIQLYLERVQGLMKQYLNSLPEGTGKGALELFEVKFTVSADP</sequence>
<evidence type="ECO:0000313" key="2">
    <source>
        <dbReference type="EMBL" id="TNN27291.1"/>
    </source>
</evidence>
<dbReference type="InterPro" id="IPR032914">
    <property type="entry name" value="Vam6/VPS39/TRAP1"/>
</dbReference>
<dbReference type="AlphaFoldDB" id="A0A4Z2EF11"/>
<comment type="caution">
    <text evidence="2">The sequence shown here is derived from an EMBL/GenBank/DDBJ whole genome shotgun (WGS) entry which is preliminary data.</text>
</comment>
<evidence type="ECO:0000256" key="1">
    <source>
        <dbReference type="PROSITE-ProRule" id="PRU01006"/>
    </source>
</evidence>
<organism evidence="2 3">
    <name type="scientific">Liparis tanakae</name>
    <name type="common">Tanaka's snailfish</name>
    <dbReference type="NCBI Taxonomy" id="230148"/>
    <lineage>
        <taxon>Eukaryota</taxon>
        <taxon>Metazoa</taxon>
        <taxon>Chordata</taxon>
        <taxon>Craniata</taxon>
        <taxon>Vertebrata</taxon>
        <taxon>Euteleostomi</taxon>
        <taxon>Actinopterygii</taxon>
        <taxon>Neopterygii</taxon>
        <taxon>Teleostei</taxon>
        <taxon>Neoteleostei</taxon>
        <taxon>Acanthomorphata</taxon>
        <taxon>Eupercaria</taxon>
        <taxon>Perciformes</taxon>
        <taxon>Cottioidei</taxon>
        <taxon>Cottales</taxon>
        <taxon>Liparidae</taxon>
        <taxon>Liparis</taxon>
    </lineage>
</organism>
<feature type="repeat" description="CHCR" evidence="1">
    <location>
        <begin position="38"/>
        <end position="128"/>
    </location>
</feature>
<dbReference type="PANTHER" id="PTHR12894">
    <property type="entry name" value="CNH DOMAIN CONTAINING"/>
    <property type="match status" value="1"/>
</dbReference>
<gene>
    <name evidence="2" type="primary">Vps39_1</name>
    <name evidence="2" type="ORF">EYF80_062565</name>
</gene>
<name>A0A4Z2EF11_9TELE</name>
<dbReference type="GO" id="GO:0034058">
    <property type="term" value="P:endosomal vesicle fusion"/>
    <property type="evidence" value="ECO:0007669"/>
    <property type="project" value="TreeGrafter"/>
</dbReference>
<dbReference type="GO" id="GO:0006914">
    <property type="term" value="P:autophagy"/>
    <property type="evidence" value="ECO:0007669"/>
    <property type="project" value="TreeGrafter"/>
</dbReference>
<accession>A0A4Z2EF11</accession>
<evidence type="ECO:0000313" key="3">
    <source>
        <dbReference type="Proteomes" id="UP000314294"/>
    </source>
</evidence>
<dbReference type="InterPro" id="IPR000547">
    <property type="entry name" value="Clathrin_H-chain/VPS_repeat"/>
</dbReference>
<dbReference type="EMBL" id="SRLO01008539">
    <property type="protein sequence ID" value="TNN27291.1"/>
    <property type="molecule type" value="Genomic_DNA"/>
</dbReference>
<proteinExistence type="predicted"/>